<keyword evidence="1" id="KW-0472">Membrane</keyword>
<accession>A0ABP8Z798</accession>
<protein>
    <recommendedName>
        <fullName evidence="4">MFS transporter</fullName>
    </recommendedName>
</protein>
<feature type="transmembrane region" description="Helical" evidence="1">
    <location>
        <begin position="46"/>
        <end position="66"/>
    </location>
</feature>
<reference evidence="3" key="1">
    <citation type="journal article" date="2019" name="Int. J. Syst. Evol. Microbiol.">
        <title>The Global Catalogue of Microorganisms (GCM) 10K type strain sequencing project: providing services to taxonomists for standard genome sequencing and annotation.</title>
        <authorList>
            <consortium name="The Broad Institute Genomics Platform"/>
            <consortium name="The Broad Institute Genome Sequencing Center for Infectious Disease"/>
            <person name="Wu L."/>
            <person name="Ma J."/>
        </authorList>
    </citation>
    <scope>NUCLEOTIDE SEQUENCE [LARGE SCALE GENOMIC DNA]</scope>
    <source>
        <strain evidence="3">JCM 18532</strain>
    </source>
</reference>
<keyword evidence="1" id="KW-1133">Transmembrane helix</keyword>
<comment type="caution">
    <text evidence="2">The sequence shown here is derived from an EMBL/GenBank/DDBJ whole genome shotgun (WGS) entry which is preliminary data.</text>
</comment>
<gene>
    <name evidence="2" type="ORF">GCM10023350_36770</name>
</gene>
<dbReference type="Proteomes" id="UP001499882">
    <property type="component" value="Unassembled WGS sequence"/>
</dbReference>
<evidence type="ECO:0000313" key="2">
    <source>
        <dbReference type="EMBL" id="GAA4748485.1"/>
    </source>
</evidence>
<dbReference type="Gene3D" id="1.20.1250.20">
    <property type="entry name" value="MFS general substrate transporter like domains"/>
    <property type="match status" value="1"/>
</dbReference>
<feature type="transmembrane region" description="Helical" evidence="1">
    <location>
        <begin position="21"/>
        <end position="40"/>
    </location>
</feature>
<keyword evidence="1" id="KW-0812">Transmembrane</keyword>
<evidence type="ECO:0000256" key="1">
    <source>
        <dbReference type="SAM" id="Phobius"/>
    </source>
</evidence>
<name>A0ABP8Z798_9ACTN</name>
<organism evidence="2 3">
    <name type="scientific">Nocardioides endophyticus</name>
    <dbReference type="NCBI Taxonomy" id="1353775"/>
    <lineage>
        <taxon>Bacteria</taxon>
        <taxon>Bacillati</taxon>
        <taxon>Actinomycetota</taxon>
        <taxon>Actinomycetes</taxon>
        <taxon>Propionibacteriales</taxon>
        <taxon>Nocardioidaceae</taxon>
        <taxon>Nocardioides</taxon>
    </lineage>
</organism>
<proteinExistence type="predicted"/>
<dbReference type="SUPFAM" id="SSF103473">
    <property type="entry name" value="MFS general substrate transporter"/>
    <property type="match status" value="1"/>
</dbReference>
<dbReference type="EMBL" id="BAABKN010000023">
    <property type="protein sequence ID" value="GAA4748485.1"/>
    <property type="molecule type" value="Genomic_DNA"/>
</dbReference>
<sequence length="92" mass="9516">MSNQHILTSAYPGRPSTTIGAYMVFYSLGSSLGAAATTTLFDAVGWTGPTVLGAAFALCALATWALSGSWRAREPQSLPGGCRDALNIHDAP</sequence>
<dbReference type="InterPro" id="IPR036259">
    <property type="entry name" value="MFS_trans_sf"/>
</dbReference>
<evidence type="ECO:0008006" key="4">
    <source>
        <dbReference type="Google" id="ProtNLM"/>
    </source>
</evidence>
<evidence type="ECO:0000313" key="3">
    <source>
        <dbReference type="Proteomes" id="UP001499882"/>
    </source>
</evidence>
<dbReference type="RefSeq" id="WP_345528383.1">
    <property type="nucleotide sequence ID" value="NZ_BAABKN010000023.1"/>
</dbReference>
<keyword evidence="3" id="KW-1185">Reference proteome</keyword>